<comment type="catalytic activity">
    <reaction evidence="1">
        <text>adenosylcob(III)inamide + ATP = adenosylcob(III)inamide phosphate + ADP + H(+)</text>
        <dbReference type="Rhea" id="RHEA:15769"/>
        <dbReference type="ChEBI" id="CHEBI:2480"/>
        <dbReference type="ChEBI" id="CHEBI:15378"/>
        <dbReference type="ChEBI" id="CHEBI:30616"/>
        <dbReference type="ChEBI" id="CHEBI:58502"/>
        <dbReference type="ChEBI" id="CHEBI:456216"/>
        <dbReference type="EC" id="2.7.1.156"/>
    </reaction>
</comment>
<accession>A0A1H2INS6</accession>
<dbReference type="GO" id="GO:0009236">
    <property type="term" value="P:cobalamin biosynthetic process"/>
    <property type="evidence" value="ECO:0007669"/>
    <property type="project" value="UniProtKB-UniPathway"/>
</dbReference>
<sequence>MKKGVTFVMGGCRSGKSSFALDQANRIEKKNKVFIATSVPTDIEMEKRVEKHQKERGEDWITIEEAVKIHEKINEFSSKAGVILVDCLTLWTSNLLFHSYDNNQIDGAIQDLENSLEQCKCPVFLVSNEVGMGIVPENMLARQFRDVAGLVNQRIAKTADKVVMMFAGIDHQIKPKL</sequence>
<comment type="pathway">
    <text evidence="6">Cofactor biosynthesis; adenosylcobalamin biosynthesis; adenosylcobalamin from cob(II)yrinate a,c-diamide: step 5/7.</text>
</comment>
<evidence type="ECO:0000256" key="11">
    <source>
        <dbReference type="ARBA" id="ARBA00022679"/>
    </source>
</evidence>
<dbReference type="Gene3D" id="3.40.50.300">
    <property type="entry name" value="P-loop containing nucleotide triphosphate hydrolases"/>
    <property type="match status" value="1"/>
</dbReference>
<dbReference type="EMBL" id="FNLL01000009">
    <property type="protein sequence ID" value="SDU45840.1"/>
    <property type="molecule type" value="Genomic_DNA"/>
</dbReference>
<evidence type="ECO:0000256" key="15">
    <source>
        <dbReference type="ARBA" id="ARBA00023134"/>
    </source>
</evidence>
<dbReference type="CDD" id="cd00544">
    <property type="entry name" value="CobU"/>
    <property type="match status" value="1"/>
</dbReference>
<reference evidence="21" key="1">
    <citation type="submission" date="2016-10" db="EMBL/GenBank/DDBJ databases">
        <authorList>
            <person name="Varghese N."/>
            <person name="Submissions S."/>
        </authorList>
    </citation>
    <scope>NUCLEOTIDE SEQUENCE [LARGE SCALE GENOMIC DNA]</scope>
    <source>
        <strain evidence="21">DSM 3384</strain>
    </source>
</reference>
<dbReference type="InterPro" id="IPR003203">
    <property type="entry name" value="CobU/CobP"/>
</dbReference>
<evidence type="ECO:0000256" key="10">
    <source>
        <dbReference type="ARBA" id="ARBA00022573"/>
    </source>
</evidence>
<dbReference type="NCBIfam" id="NF004469">
    <property type="entry name" value="PRK05800.1"/>
    <property type="match status" value="1"/>
</dbReference>
<keyword evidence="10" id="KW-0169">Cobalamin biosynthesis</keyword>
<dbReference type="GO" id="GO:0005525">
    <property type="term" value="F:GTP binding"/>
    <property type="evidence" value="ECO:0007669"/>
    <property type="project" value="UniProtKB-KW"/>
</dbReference>
<dbReference type="Pfam" id="PF02283">
    <property type="entry name" value="CobU"/>
    <property type="match status" value="1"/>
</dbReference>
<feature type="binding site" evidence="19">
    <location>
        <position position="86"/>
    </location>
    <ligand>
        <name>GTP</name>
        <dbReference type="ChEBI" id="CHEBI:37565"/>
    </ligand>
</feature>
<dbReference type="PANTHER" id="PTHR34848:SF1">
    <property type="entry name" value="BIFUNCTIONAL ADENOSYLCOBALAMIN BIOSYNTHESIS PROTEIN COBU"/>
    <property type="match status" value="1"/>
</dbReference>
<evidence type="ECO:0000313" key="20">
    <source>
        <dbReference type="EMBL" id="SDU45840.1"/>
    </source>
</evidence>
<evidence type="ECO:0000256" key="16">
    <source>
        <dbReference type="ARBA" id="ARBA00029570"/>
    </source>
</evidence>
<dbReference type="PIRSF" id="PIRSF006135">
    <property type="entry name" value="CobU"/>
    <property type="match status" value="1"/>
</dbReference>
<dbReference type="InterPro" id="IPR027417">
    <property type="entry name" value="P-loop_NTPase"/>
</dbReference>
<comment type="catalytic activity">
    <reaction evidence="2">
        <text>adenosylcob(III)inamide phosphate + GTP + H(+) = adenosylcob(III)inamide-GDP + diphosphate</text>
        <dbReference type="Rhea" id="RHEA:22712"/>
        <dbReference type="ChEBI" id="CHEBI:15378"/>
        <dbReference type="ChEBI" id="CHEBI:33019"/>
        <dbReference type="ChEBI" id="CHEBI:37565"/>
        <dbReference type="ChEBI" id="CHEBI:58502"/>
        <dbReference type="ChEBI" id="CHEBI:60487"/>
        <dbReference type="EC" id="2.7.7.62"/>
    </reaction>
</comment>
<feature type="binding site" evidence="19">
    <location>
        <begin position="36"/>
        <end position="38"/>
    </location>
    <ligand>
        <name>GTP</name>
        <dbReference type="ChEBI" id="CHEBI:37565"/>
    </ligand>
</feature>
<proteinExistence type="inferred from homology"/>
<dbReference type="GO" id="GO:0043752">
    <property type="term" value="F:adenosylcobinamide kinase activity"/>
    <property type="evidence" value="ECO:0007669"/>
    <property type="project" value="UniProtKB-EC"/>
</dbReference>
<dbReference type="AlphaFoldDB" id="A0A1H2INS6"/>
<evidence type="ECO:0000256" key="18">
    <source>
        <dbReference type="PIRSR" id="PIRSR006135-1"/>
    </source>
</evidence>
<dbReference type="RefSeq" id="WP_092235758.1">
    <property type="nucleotide sequence ID" value="NZ_FNLL01000009.1"/>
</dbReference>
<evidence type="ECO:0000256" key="8">
    <source>
        <dbReference type="ARBA" id="ARBA00012016"/>
    </source>
</evidence>
<comment type="pathway">
    <text evidence="5">Cofactor biosynthesis; adenosylcobalamin biosynthesis; adenosylcobalamin from cob(II)yrinate a,c-diamide: step 6/7.</text>
</comment>
<evidence type="ECO:0000256" key="6">
    <source>
        <dbReference type="ARBA" id="ARBA00005159"/>
    </source>
</evidence>
<dbReference type="Proteomes" id="UP000199608">
    <property type="component" value="Unassembled WGS sequence"/>
</dbReference>
<dbReference type="GO" id="GO:0005524">
    <property type="term" value="F:ATP binding"/>
    <property type="evidence" value="ECO:0007669"/>
    <property type="project" value="UniProtKB-KW"/>
</dbReference>
<feature type="active site" description="GMP-histidine intermediate" evidence="18">
    <location>
        <position position="52"/>
    </location>
</feature>
<comment type="catalytic activity">
    <reaction evidence="3">
        <text>adenosylcob(III)inamide + GTP = adenosylcob(III)inamide phosphate + GDP + H(+)</text>
        <dbReference type="Rhea" id="RHEA:15765"/>
        <dbReference type="ChEBI" id="CHEBI:2480"/>
        <dbReference type="ChEBI" id="CHEBI:15378"/>
        <dbReference type="ChEBI" id="CHEBI:37565"/>
        <dbReference type="ChEBI" id="CHEBI:58189"/>
        <dbReference type="ChEBI" id="CHEBI:58502"/>
        <dbReference type="EC" id="2.7.1.156"/>
    </reaction>
</comment>
<dbReference type="SUPFAM" id="SSF52540">
    <property type="entry name" value="P-loop containing nucleoside triphosphate hydrolases"/>
    <property type="match status" value="1"/>
</dbReference>
<evidence type="ECO:0000256" key="19">
    <source>
        <dbReference type="PIRSR" id="PIRSR006135-2"/>
    </source>
</evidence>
<evidence type="ECO:0000256" key="17">
    <source>
        <dbReference type="ARBA" id="ARBA00030571"/>
    </source>
</evidence>
<evidence type="ECO:0000256" key="13">
    <source>
        <dbReference type="ARBA" id="ARBA00022777"/>
    </source>
</evidence>
<comment type="function">
    <text evidence="4">Catalyzes ATP-dependent phosphorylation of adenosylcobinamide and addition of GMP to adenosylcobinamide phosphate.</text>
</comment>
<keyword evidence="13 20" id="KW-0418">Kinase</keyword>
<keyword evidence="11 20" id="KW-0808">Transferase</keyword>
<name>A0A1H2INS6_9BACT</name>
<feature type="binding site" evidence="19">
    <location>
        <position position="64"/>
    </location>
    <ligand>
        <name>GTP</name>
        <dbReference type="ChEBI" id="CHEBI:37565"/>
    </ligand>
</feature>
<evidence type="ECO:0000256" key="4">
    <source>
        <dbReference type="ARBA" id="ARBA00003889"/>
    </source>
</evidence>
<keyword evidence="21" id="KW-1185">Reference proteome</keyword>
<evidence type="ECO:0000256" key="9">
    <source>
        <dbReference type="ARBA" id="ARBA00012523"/>
    </source>
</evidence>
<evidence type="ECO:0000256" key="7">
    <source>
        <dbReference type="ARBA" id="ARBA00007490"/>
    </source>
</evidence>
<comment type="similarity">
    <text evidence="7">Belongs to the CobU/CobP family.</text>
</comment>
<evidence type="ECO:0000256" key="14">
    <source>
        <dbReference type="ARBA" id="ARBA00022840"/>
    </source>
</evidence>
<dbReference type="UniPathway" id="UPA00148">
    <property type="reaction ID" value="UER00236"/>
</dbReference>
<gene>
    <name evidence="20" type="ORF">SAMN04487931_10953</name>
</gene>
<keyword evidence="15 19" id="KW-0342">GTP-binding</keyword>
<evidence type="ECO:0000256" key="12">
    <source>
        <dbReference type="ARBA" id="ARBA00022741"/>
    </source>
</evidence>
<evidence type="ECO:0000313" key="21">
    <source>
        <dbReference type="Proteomes" id="UP000199608"/>
    </source>
</evidence>
<organism evidence="20 21">
    <name type="scientific">Desulfobacula phenolica</name>
    <dbReference type="NCBI Taxonomy" id="90732"/>
    <lineage>
        <taxon>Bacteria</taxon>
        <taxon>Pseudomonadati</taxon>
        <taxon>Thermodesulfobacteriota</taxon>
        <taxon>Desulfobacteria</taxon>
        <taxon>Desulfobacterales</taxon>
        <taxon>Desulfobacteraceae</taxon>
        <taxon>Desulfobacula</taxon>
    </lineage>
</organism>
<evidence type="ECO:0000256" key="1">
    <source>
        <dbReference type="ARBA" id="ARBA00000312"/>
    </source>
</evidence>
<keyword evidence="12 19" id="KW-0547">Nucleotide-binding</keyword>
<dbReference type="PANTHER" id="PTHR34848">
    <property type="match status" value="1"/>
</dbReference>
<evidence type="ECO:0000256" key="5">
    <source>
        <dbReference type="ARBA" id="ARBA00004692"/>
    </source>
</evidence>
<evidence type="ECO:0000256" key="2">
    <source>
        <dbReference type="ARBA" id="ARBA00000711"/>
    </source>
</evidence>
<keyword evidence="14" id="KW-0067">ATP-binding</keyword>
<evidence type="ECO:0000256" key="3">
    <source>
        <dbReference type="ARBA" id="ARBA00001522"/>
    </source>
</evidence>
<dbReference type="GO" id="GO:0008820">
    <property type="term" value="F:cobinamide phosphate guanylyltransferase activity"/>
    <property type="evidence" value="ECO:0007669"/>
    <property type="project" value="UniProtKB-EC"/>
</dbReference>
<dbReference type="EC" id="2.7.7.62" evidence="9"/>
<feature type="binding site" evidence="19">
    <location>
        <begin position="10"/>
        <end position="17"/>
    </location>
    <ligand>
        <name>GTP</name>
        <dbReference type="ChEBI" id="CHEBI:37565"/>
    </ligand>
</feature>
<dbReference type="EC" id="2.7.1.156" evidence="8"/>
<keyword evidence="20" id="KW-0548">Nucleotidyltransferase</keyword>
<protein>
    <recommendedName>
        <fullName evidence="16">Adenosylcobinamide kinase</fullName>
        <ecNumber evidence="8">2.7.1.156</ecNumber>
        <ecNumber evidence="9">2.7.7.62</ecNumber>
    </recommendedName>
    <alternativeName>
        <fullName evidence="17">Adenosylcobinamide-phosphate guanylyltransferase</fullName>
    </alternativeName>
</protein>